<dbReference type="InterPro" id="IPR008557">
    <property type="entry name" value="PhoX"/>
</dbReference>
<keyword evidence="2" id="KW-1185">Reference proteome</keyword>
<dbReference type="STRING" id="1317117.ATO7_07872"/>
<proteinExistence type="predicted"/>
<dbReference type="Gene3D" id="2.130.10.10">
    <property type="entry name" value="YVTN repeat-like/Quinoprotein amine dehydrogenase"/>
    <property type="match status" value="1"/>
</dbReference>
<protein>
    <recommendedName>
        <fullName evidence="3">Translocation protein TolB</fullName>
    </recommendedName>
</protein>
<dbReference type="PANTHER" id="PTHR35399:SF4">
    <property type="entry name" value="MEMBRANE PROTEIN"/>
    <property type="match status" value="1"/>
</dbReference>
<sequence length="427" mass="46182">MLFKHLQSLAPTDPQRRRLLQQGLTLSGVVASGLSLHGCGADRGTSGALGASLGKIGDLLPPDENKVALPPGFRSRIIARTGEVVAGSNYTWHVDPDGGATFPTSDGGWIYVSNSEETPGGVGALRFDKDANIVDAYSICANTRNNCAGGPTPWGTWITCEESEGGYAIECDPYGELEQRELPAMGRYNHEAVAIDPLHQTAFLTEDRGDGGFYKCVPSQYPDFATGELYIAEVIDDQLPGPSKVIWNKVDDPSANTFELINPLNPSQRLVTERNPTRQQTSYTPFNGGEGIWYFQGIIYFSTKGDSRIWAYDTVNETVELVYDLATQTVTEGEVPPLFEVDNVTVSGSGDVIVAEDRGDLRLVVIAPDRSLKTLVKVHHSGSELTGPAFSPDGRFLYFSSQRGDNDEGGITYEITLPANLVTPVAI</sequence>
<organism evidence="1 2">
    <name type="scientific">Oceanococcus atlanticus</name>
    <dbReference type="NCBI Taxonomy" id="1317117"/>
    <lineage>
        <taxon>Bacteria</taxon>
        <taxon>Pseudomonadati</taxon>
        <taxon>Pseudomonadota</taxon>
        <taxon>Gammaproteobacteria</taxon>
        <taxon>Chromatiales</taxon>
        <taxon>Oceanococcaceae</taxon>
        <taxon>Oceanococcus</taxon>
    </lineage>
</organism>
<evidence type="ECO:0000313" key="1">
    <source>
        <dbReference type="EMBL" id="ORE86940.1"/>
    </source>
</evidence>
<dbReference type="EMBL" id="AQQV01000002">
    <property type="protein sequence ID" value="ORE86940.1"/>
    <property type="molecule type" value="Genomic_DNA"/>
</dbReference>
<dbReference type="SUPFAM" id="SSF75011">
    <property type="entry name" value="3-carboxy-cis,cis-mucoante lactonizing enzyme"/>
    <property type="match status" value="1"/>
</dbReference>
<dbReference type="OrthoDB" id="9801383at2"/>
<evidence type="ECO:0000313" key="2">
    <source>
        <dbReference type="Proteomes" id="UP000192342"/>
    </source>
</evidence>
<evidence type="ECO:0008006" key="3">
    <source>
        <dbReference type="Google" id="ProtNLM"/>
    </source>
</evidence>
<dbReference type="RefSeq" id="WP_146680232.1">
    <property type="nucleotide sequence ID" value="NZ_AQQV01000002.1"/>
</dbReference>
<comment type="caution">
    <text evidence="1">The sequence shown here is derived from an EMBL/GenBank/DDBJ whole genome shotgun (WGS) entry which is preliminary data.</text>
</comment>
<dbReference type="PANTHER" id="PTHR35399">
    <property type="entry name" value="SLR8030 PROTEIN"/>
    <property type="match status" value="1"/>
</dbReference>
<accession>A0A1Y1SD86</accession>
<gene>
    <name evidence="1" type="ORF">ATO7_07872</name>
</gene>
<dbReference type="Pfam" id="PF05787">
    <property type="entry name" value="PhoX"/>
    <property type="match status" value="2"/>
</dbReference>
<reference evidence="1 2" key="1">
    <citation type="submission" date="2013-04" db="EMBL/GenBank/DDBJ databases">
        <title>Oceanococcus atlanticus 22II-S10r2 Genome Sequencing.</title>
        <authorList>
            <person name="Lai Q."/>
            <person name="Li G."/>
            <person name="Shao Z."/>
        </authorList>
    </citation>
    <scope>NUCLEOTIDE SEQUENCE [LARGE SCALE GENOMIC DNA]</scope>
    <source>
        <strain evidence="1 2">22II-S10r2</strain>
    </source>
</reference>
<dbReference type="Proteomes" id="UP000192342">
    <property type="component" value="Unassembled WGS sequence"/>
</dbReference>
<dbReference type="AlphaFoldDB" id="A0A1Y1SD86"/>
<dbReference type="InterPro" id="IPR015943">
    <property type="entry name" value="WD40/YVTN_repeat-like_dom_sf"/>
</dbReference>
<name>A0A1Y1SD86_9GAMM</name>